<dbReference type="AlphaFoldDB" id="W7J128"/>
<evidence type="ECO:0000313" key="2">
    <source>
        <dbReference type="Proteomes" id="UP000019277"/>
    </source>
</evidence>
<organism evidence="1 2">
    <name type="scientific">Actinokineospora spheciospongiae</name>
    <dbReference type="NCBI Taxonomy" id="909613"/>
    <lineage>
        <taxon>Bacteria</taxon>
        <taxon>Bacillati</taxon>
        <taxon>Actinomycetota</taxon>
        <taxon>Actinomycetes</taxon>
        <taxon>Pseudonocardiales</taxon>
        <taxon>Pseudonocardiaceae</taxon>
        <taxon>Actinokineospora</taxon>
    </lineage>
</organism>
<dbReference type="RefSeq" id="WP_267880612.1">
    <property type="nucleotide sequence ID" value="NZ_AYXG01000185.1"/>
</dbReference>
<reference evidence="1 2" key="1">
    <citation type="journal article" date="2014" name="Genome Announc.">
        <title>Draft Genome Sequence of the Antitrypanosomally Active Sponge-Associated Bacterium Actinokineospora sp. Strain EG49.</title>
        <authorList>
            <person name="Harjes J."/>
            <person name="Ryu T."/>
            <person name="Abdelmohsen U.R."/>
            <person name="Moitinho-Silva L."/>
            <person name="Horn H."/>
            <person name="Ravasi T."/>
            <person name="Hentschel U."/>
        </authorList>
    </citation>
    <scope>NUCLEOTIDE SEQUENCE [LARGE SCALE GENOMIC DNA]</scope>
    <source>
        <strain evidence="1 2">EG49</strain>
    </source>
</reference>
<proteinExistence type="predicted"/>
<sequence>MSADDGTEVYLERGAAGYAADEVLTAGQDSGGEVRFAPHPQV</sequence>
<keyword evidence="2" id="KW-1185">Reference proteome</keyword>
<comment type="caution">
    <text evidence="1">The sequence shown here is derived from an EMBL/GenBank/DDBJ whole genome shotgun (WGS) entry which is preliminary data.</text>
</comment>
<dbReference type="EMBL" id="AYXG01000185">
    <property type="protein sequence ID" value="EWC59804.1"/>
    <property type="molecule type" value="Genomic_DNA"/>
</dbReference>
<gene>
    <name evidence="1" type="ORF">UO65_4947</name>
</gene>
<accession>W7J128</accession>
<protein>
    <submittedName>
        <fullName evidence="1">Uncharacterized protein</fullName>
    </submittedName>
</protein>
<evidence type="ECO:0000313" key="1">
    <source>
        <dbReference type="EMBL" id="EWC59804.1"/>
    </source>
</evidence>
<name>W7J128_9PSEU</name>
<dbReference type="Proteomes" id="UP000019277">
    <property type="component" value="Unassembled WGS sequence"/>
</dbReference>